<keyword evidence="2" id="KW-0067">ATP-binding</keyword>
<dbReference type="InterPro" id="IPR058031">
    <property type="entry name" value="AAA_lid_NorR"/>
</dbReference>
<dbReference type="CDD" id="cd00009">
    <property type="entry name" value="AAA"/>
    <property type="match status" value="1"/>
</dbReference>
<keyword evidence="5" id="KW-0804">Transcription</keyword>
<dbReference type="Proteomes" id="UP000243374">
    <property type="component" value="Unassembled WGS sequence"/>
</dbReference>
<evidence type="ECO:0000256" key="1">
    <source>
        <dbReference type="ARBA" id="ARBA00022741"/>
    </source>
</evidence>
<dbReference type="EMBL" id="FOSF01000127">
    <property type="protein sequence ID" value="SFK59110.1"/>
    <property type="molecule type" value="Genomic_DNA"/>
</dbReference>
<dbReference type="OrthoDB" id="9804019at2"/>
<name>A0A662ZDH6_9GAMM</name>
<reference evidence="7 8" key="1">
    <citation type="submission" date="2016-10" db="EMBL/GenBank/DDBJ databases">
        <authorList>
            <person name="Varghese N."/>
            <person name="Submissions S."/>
        </authorList>
    </citation>
    <scope>NUCLEOTIDE SEQUENCE [LARGE SCALE GENOMIC DNA]</scope>
    <source>
        <strain evidence="7 8">22B</strain>
    </source>
</reference>
<evidence type="ECO:0000256" key="5">
    <source>
        <dbReference type="ARBA" id="ARBA00023163"/>
    </source>
</evidence>
<dbReference type="Gene3D" id="3.40.50.2300">
    <property type="match status" value="1"/>
</dbReference>
<dbReference type="InterPro" id="IPR003593">
    <property type="entry name" value="AAA+_ATPase"/>
</dbReference>
<evidence type="ECO:0000313" key="8">
    <source>
        <dbReference type="Proteomes" id="UP000243374"/>
    </source>
</evidence>
<evidence type="ECO:0000256" key="4">
    <source>
        <dbReference type="ARBA" id="ARBA00023125"/>
    </source>
</evidence>
<accession>A0A662ZDH6</accession>
<dbReference type="Pfam" id="PF00158">
    <property type="entry name" value="Sigma54_activat"/>
    <property type="match status" value="1"/>
</dbReference>
<dbReference type="Gene3D" id="3.40.50.300">
    <property type="entry name" value="P-loop containing nucleotide triphosphate hydrolases"/>
    <property type="match status" value="1"/>
</dbReference>
<dbReference type="InterPro" id="IPR025944">
    <property type="entry name" value="Sigma_54_int_dom_CS"/>
</dbReference>
<dbReference type="InterPro" id="IPR009057">
    <property type="entry name" value="Homeodomain-like_sf"/>
</dbReference>
<dbReference type="Pfam" id="PF25601">
    <property type="entry name" value="AAA_lid_14"/>
    <property type="match status" value="1"/>
</dbReference>
<dbReference type="InterPro" id="IPR002078">
    <property type="entry name" value="Sigma_54_int"/>
</dbReference>
<keyword evidence="1" id="KW-0547">Nucleotide-binding</keyword>
<dbReference type="Gene3D" id="1.10.10.60">
    <property type="entry name" value="Homeodomain-like"/>
    <property type="match status" value="1"/>
</dbReference>
<dbReference type="InterPro" id="IPR025662">
    <property type="entry name" value="Sigma_54_int_dom_ATP-bd_1"/>
</dbReference>
<gene>
    <name evidence="7" type="ORF">SAMN04487865_11272</name>
</gene>
<dbReference type="PROSITE" id="PS00675">
    <property type="entry name" value="SIGMA54_INTERACT_1"/>
    <property type="match status" value="1"/>
</dbReference>
<keyword evidence="4 7" id="KW-0238">DNA-binding</keyword>
<keyword evidence="3" id="KW-0805">Transcription regulation</keyword>
<dbReference type="GO" id="GO:0000156">
    <property type="term" value="F:phosphorelay response regulator activity"/>
    <property type="evidence" value="ECO:0007669"/>
    <property type="project" value="InterPro"/>
</dbReference>
<dbReference type="FunFam" id="3.40.50.300:FF:000006">
    <property type="entry name" value="DNA-binding transcriptional regulator NtrC"/>
    <property type="match status" value="1"/>
</dbReference>
<dbReference type="PANTHER" id="PTHR32071">
    <property type="entry name" value="TRANSCRIPTIONAL REGULATORY PROTEIN"/>
    <property type="match status" value="1"/>
</dbReference>
<proteinExistence type="predicted"/>
<dbReference type="SUPFAM" id="SSF46689">
    <property type="entry name" value="Homeodomain-like"/>
    <property type="match status" value="1"/>
</dbReference>
<sequence length="627" mass="70461">MKDSIVFFAPNSRIAALATNAISQLNLSIPVEEAIDYEAVELLHKYPSCKIAISRSGTADLLRGVKGISVVDITASYYEIQKGISNLVDKHCKNISVISQSNFIGLTHAEFSLGDVKVTLNPCKNTEDIISTVERRVYSGADGVLGCVLAIETAKSYNVIVEPLESDFFSVKRVILQALEMLGYLNISQKNFECMETVLDNIDEGVIFFDSENNPAIYNESALKLMQPESKEQWFHKLEEHMNRANSVPRVVSLNQNKVLFRNIPLSGNEFISGDKPSSNVVIMQDSTAIEESAKNIKISTYEKGLFARRSFKDIRFESLVMDDAVALAKRFSNSDSTVMLFGETGVGKEGFAQSIHNNSPRAKKPFVSVNCASLPQGLVASELFGYAEGAFTGARSSGKKGLFELAQGGTIFLDEITEIPLEVQSQFLRVIQEREVMRIGDDRIIPLDIRIICASNKRILPLCEKGLFRYDLYYRLNVLQLTIPPLRERGRDVLVLFKTFMAEFLHKNEDEIKFDDDVKSVLMSYSWPGNVRELRNFAEAMSFYGDEIKSSNVLNILNHDKEVISSDTDNSNHSLNFKDNMPLSEIEREYYRYMLERHSNAEVAKLAGISRTSLWRKLKTLGLSDQ</sequence>
<dbReference type="PROSITE" id="PS00676">
    <property type="entry name" value="SIGMA54_INTERACT_2"/>
    <property type="match status" value="1"/>
</dbReference>
<evidence type="ECO:0000256" key="2">
    <source>
        <dbReference type="ARBA" id="ARBA00022840"/>
    </source>
</evidence>
<dbReference type="InterPro" id="IPR010524">
    <property type="entry name" value="Sig_transdc_resp-reg_PrpR_N"/>
</dbReference>
<evidence type="ECO:0000259" key="6">
    <source>
        <dbReference type="PROSITE" id="PS50045"/>
    </source>
</evidence>
<evidence type="ECO:0000256" key="3">
    <source>
        <dbReference type="ARBA" id="ARBA00023015"/>
    </source>
</evidence>
<dbReference type="PROSITE" id="PS00688">
    <property type="entry name" value="SIGMA54_INTERACT_3"/>
    <property type="match status" value="1"/>
</dbReference>
<dbReference type="GO" id="GO:0003677">
    <property type="term" value="F:DNA binding"/>
    <property type="evidence" value="ECO:0007669"/>
    <property type="project" value="UniProtKB-KW"/>
</dbReference>
<dbReference type="GO" id="GO:0005524">
    <property type="term" value="F:ATP binding"/>
    <property type="evidence" value="ECO:0007669"/>
    <property type="project" value="UniProtKB-KW"/>
</dbReference>
<dbReference type="SUPFAM" id="SSF52540">
    <property type="entry name" value="P-loop containing nucleoside triphosphate hydrolases"/>
    <property type="match status" value="1"/>
</dbReference>
<dbReference type="PROSITE" id="PS50045">
    <property type="entry name" value="SIGMA54_INTERACT_4"/>
    <property type="match status" value="1"/>
</dbReference>
<evidence type="ECO:0000313" key="7">
    <source>
        <dbReference type="EMBL" id="SFK59110.1"/>
    </source>
</evidence>
<dbReference type="InterPro" id="IPR025943">
    <property type="entry name" value="Sigma_54_int_dom_ATP-bd_2"/>
</dbReference>
<dbReference type="Pfam" id="PF06506">
    <property type="entry name" value="PrpR_N"/>
    <property type="match status" value="1"/>
</dbReference>
<dbReference type="Gene3D" id="1.10.8.60">
    <property type="match status" value="1"/>
</dbReference>
<dbReference type="InterPro" id="IPR027417">
    <property type="entry name" value="P-loop_NTPase"/>
</dbReference>
<keyword evidence="8" id="KW-1185">Reference proteome</keyword>
<dbReference type="PANTHER" id="PTHR32071:SF121">
    <property type="entry name" value="SIGMA L-DEPENDENT TRANSCRIPTIONAL REGULATOR YQIR-RELATED"/>
    <property type="match status" value="1"/>
</dbReference>
<dbReference type="AlphaFoldDB" id="A0A662ZDH6"/>
<feature type="domain" description="Sigma-54 factor interaction" evidence="6">
    <location>
        <begin position="315"/>
        <end position="544"/>
    </location>
</feature>
<protein>
    <submittedName>
        <fullName evidence="7">Transcriptional regulator containing PAS, AAA-type ATPase, and DNA-binding Fis domains</fullName>
    </submittedName>
</protein>
<dbReference type="SUPFAM" id="SSF159800">
    <property type="entry name" value="PrpR receptor domain-like"/>
    <property type="match status" value="1"/>
</dbReference>
<dbReference type="RefSeq" id="WP_074841962.1">
    <property type="nucleotide sequence ID" value="NZ_CP047056.1"/>
</dbReference>
<dbReference type="Gene3D" id="3.40.50.10660">
    <property type="entry name" value="PrpR receptor domain-like"/>
    <property type="match status" value="1"/>
</dbReference>
<dbReference type="GO" id="GO:0006355">
    <property type="term" value="P:regulation of DNA-templated transcription"/>
    <property type="evidence" value="ECO:0007669"/>
    <property type="project" value="InterPro"/>
</dbReference>
<organism evidence="7 8">
    <name type="scientific">Succinivibrio dextrinosolvens</name>
    <dbReference type="NCBI Taxonomy" id="83771"/>
    <lineage>
        <taxon>Bacteria</taxon>
        <taxon>Pseudomonadati</taxon>
        <taxon>Pseudomonadota</taxon>
        <taxon>Gammaproteobacteria</taxon>
        <taxon>Aeromonadales</taxon>
        <taxon>Succinivibrionaceae</taxon>
        <taxon>Succinivibrio</taxon>
    </lineage>
</organism>
<dbReference type="SMART" id="SM00382">
    <property type="entry name" value="AAA"/>
    <property type="match status" value="1"/>
</dbReference>